<accession>A0ABU0F711</accession>
<keyword evidence="7" id="KW-1185">Reference proteome</keyword>
<proteinExistence type="predicted"/>
<reference evidence="6 7" key="1">
    <citation type="submission" date="2023-07" db="EMBL/GenBank/DDBJ databases">
        <title>Genomic Encyclopedia of Type Strains, Phase IV (KMG-IV): sequencing the most valuable type-strain genomes for metagenomic binning, comparative biology and taxonomic classification.</title>
        <authorList>
            <person name="Goeker M."/>
        </authorList>
    </citation>
    <scope>NUCLEOTIDE SEQUENCE [LARGE SCALE GENOMIC DNA]</scope>
    <source>
        <strain evidence="6 7">DSM 5896</strain>
    </source>
</reference>
<dbReference type="InterPro" id="IPR015422">
    <property type="entry name" value="PyrdxlP-dep_Trfase_small"/>
</dbReference>
<evidence type="ECO:0000313" key="6">
    <source>
        <dbReference type="EMBL" id="MDQ0390350.1"/>
    </source>
</evidence>
<dbReference type="EMBL" id="JAUSVK010000001">
    <property type="protein sequence ID" value="MDQ0390350.1"/>
    <property type="molecule type" value="Genomic_DNA"/>
</dbReference>
<evidence type="ECO:0000259" key="5">
    <source>
        <dbReference type="Pfam" id="PF00155"/>
    </source>
</evidence>
<evidence type="ECO:0000256" key="3">
    <source>
        <dbReference type="ARBA" id="ARBA00022679"/>
    </source>
</evidence>
<sequence length="403" mass="43351">MTLAPLFAGRASRMRASEIRELLKLLDQPDIISFAGGIPDPAMFPHEAFRQAYADVLSGPGADAALQYQVSEGYLPLRRWLAAEMGRLGVPCDEGNIFITSGSQQALDYLGKLFVSPADTVLVTWPTYLGALQAFNAYEPHYERLTPAGGNMTPEAYRAAAAKAGGRAKFAYLVPDFANPTGETLSRAEREDVLDLAAGLDAAVIEDAAYQALRYDGEPVPSILALDCARSGGIEAARTIYCGSFSKILAPGLRVGWVCAARTVIEKLVLAKQASDLHSPSINQIVIHRVAETNYASQVAKARLHYGARRDRMLEALDATMPAEVAWSRPEGGMFVWMTLPPEIDTTELLARAVAEARVAFVPGHAFFADGSGRNALRLSFTLADDRAVGEGIPRLARLIAAG</sequence>
<dbReference type="Gene3D" id="3.40.640.10">
    <property type="entry name" value="Type I PLP-dependent aspartate aminotransferase-like (Major domain)"/>
    <property type="match status" value="1"/>
</dbReference>
<dbReference type="Gene3D" id="3.90.1150.10">
    <property type="entry name" value="Aspartate Aminotransferase, domain 1"/>
    <property type="match status" value="1"/>
</dbReference>
<gene>
    <name evidence="6" type="ORF">J3R73_000142</name>
</gene>
<dbReference type="RefSeq" id="WP_307421527.1">
    <property type="nucleotide sequence ID" value="NZ_JAUSVK010000001.1"/>
</dbReference>
<dbReference type="Proteomes" id="UP001237448">
    <property type="component" value="Unassembled WGS sequence"/>
</dbReference>
<keyword evidence="6" id="KW-0238">DNA-binding</keyword>
<comment type="cofactor">
    <cofactor evidence="1">
        <name>pyridoxal 5'-phosphate</name>
        <dbReference type="ChEBI" id="CHEBI:597326"/>
    </cofactor>
</comment>
<dbReference type="SUPFAM" id="SSF53383">
    <property type="entry name" value="PLP-dependent transferases"/>
    <property type="match status" value="1"/>
</dbReference>
<evidence type="ECO:0000256" key="4">
    <source>
        <dbReference type="ARBA" id="ARBA00022898"/>
    </source>
</evidence>
<evidence type="ECO:0000256" key="2">
    <source>
        <dbReference type="ARBA" id="ARBA00022576"/>
    </source>
</evidence>
<dbReference type="InterPro" id="IPR004839">
    <property type="entry name" value="Aminotransferase_I/II_large"/>
</dbReference>
<feature type="domain" description="Aminotransferase class I/classII large" evidence="5">
    <location>
        <begin position="65"/>
        <end position="381"/>
    </location>
</feature>
<keyword evidence="4" id="KW-0663">Pyridoxal phosphate</keyword>
<dbReference type="InterPro" id="IPR015424">
    <property type="entry name" value="PyrdxlP-dep_Trfase"/>
</dbReference>
<dbReference type="PANTHER" id="PTHR42790">
    <property type="entry name" value="AMINOTRANSFERASE"/>
    <property type="match status" value="1"/>
</dbReference>
<evidence type="ECO:0000313" key="7">
    <source>
        <dbReference type="Proteomes" id="UP001237448"/>
    </source>
</evidence>
<dbReference type="InterPro" id="IPR050859">
    <property type="entry name" value="Class-I_PLP-dep_aminotransf"/>
</dbReference>
<protein>
    <submittedName>
        <fullName evidence="6">DNA-binding transcriptional MocR family regulator</fullName>
    </submittedName>
</protein>
<dbReference type="InterPro" id="IPR015421">
    <property type="entry name" value="PyrdxlP-dep_Trfase_major"/>
</dbReference>
<dbReference type="GO" id="GO:0003677">
    <property type="term" value="F:DNA binding"/>
    <property type="evidence" value="ECO:0007669"/>
    <property type="project" value="UniProtKB-KW"/>
</dbReference>
<keyword evidence="3" id="KW-0808">Transferase</keyword>
<keyword evidence="2" id="KW-0032">Aminotransferase</keyword>
<name>A0ABU0F711_9HYPH</name>
<dbReference type="CDD" id="cd00609">
    <property type="entry name" value="AAT_like"/>
    <property type="match status" value="1"/>
</dbReference>
<comment type="caution">
    <text evidence="6">The sequence shown here is derived from an EMBL/GenBank/DDBJ whole genome shotgun (WGS) entry which is preliminary data.</text>
</comment>
<organism evidence="6 7">
    <name type="scientific">Labrys monachus</name>
    <dbReference type="NCBI Taxonomy" id="217067"/>
    <lineage>
        <taxon>Bacteria</taxon>
        <taxon>Pseudomonadati</taxon>
        <taxon>Pseudomonadota</taxon>
        <taxon>Alphaproteobacteria</taxon>
        <taxon>Hyphomicrobiales</taxon>
        <taxon>Xanthobacteraceae</taxon>
        <taxon>Labrys</taxon>
    </lineage>
</organism>
<evidence type="ECO:0000256" key="1">
    <source>
        <dbReference type="ARBA" id="ARBA00001933"/>
    </source>
</evidence>
<dbReference type="PANTHER" id="PTHR42790:SF19">
    <property type="entry name" value="KYNURENINE_ALPHA-AMINOADIPATE AMINOTRANSFERASE, MITOCHONDRIAL"/>
    <property type="match status" value="1"/>
</dbReference>
<dbReference type="Pfam" id="PF00155">
    <property type="entry name" value="Aminotran_1_2"/>
    <property type="match status" value="1"/>
</dbReference>